<dbReference type="OrthoDB" id="5321291at2"/>
<protein>
    <recommendedName>
        <fullName evidence="3">Outer membrane family protein</fullName>
    </recommendedName>
</protein>
<dbReference type="RefSeq" id="WP_115570301.1">
    <property type="nucleotide sequence ID" value="NZ_NXLT01000001.1"/>
</dbReference>
<organism evidence="1 2">
    <name type="scientific">Helicobacter equorum</name>
    <dbReference type="NCBI Taxonomy" id="361872"/>
    <lineage>
        <taxon>Bacteria</taxon>
        <taxon>Pseudomonadati</taxon>
        <taxon>Campylobacterota</taxon>
        <taxon>Epsilonproteobacteria</taxon>
        <taxon>Campylobacterales</taxon>
        <taxon>Helicobacteraceae</taxon>
        <taxon>Helicobacter</taxon>
    </lineage>
</organism>
<dbReference type="InterPro" id="IPR003678">
    <property type="entry name" value="Put_OMP"/>
</dbReference>
<evidence type="ECO:0000313" key="2">
    <source>
        <dbReference type="Proteomes" id="UP000256514"/>
    </source>
</evidence>
<dbReference type="Pfam" id="PF02521">
    <property type="entry name" value="HP_OMP_2"/>
    <property type="match status" value="1"/>
</dbReference>
<dbReference type="AlphaFoldDB" id="A0A3D8ITJ6"/>
<evidence type="ECO:0008006" key="3">
    <source>
        <dbReference type="Google" id="ProtNLM"/>
    </source>
</evidence>
<reference evidence="1 2" key="1">
    <citation type="submission" date="2018-04" db="EMBL/GenBank/DDBJ databases">
        <title>Novel Campyloabacter and Helicobacter Species and Strains.</title>
        <authorList>
            <person name="Mannion A.J."/>
            <person name="Shen Z."/>
            <person name="Fox J.G."/>
        </authorList>
    </citation>
    <scope>NUCLEOTIDE SEQUENCE [LARGE SCALE GENOMIC DNA]</scope>
    <source>
        <strain evidence="1 2">MIT 12-6600</strain>
    </source>
</reference>
<comment type="caution">
    <text evidence="1">The sequence shown here is derived from an EMBL/GenBank/DDBJ whole genome shotgun (WGS) entry which is preliminary data.</text>
</comment>
<name>A0A3D8ITJ6_9HELI</name>
<dbReference type="EMBL" id="NXLT01000001">
    <property type="protein sequence ID" value="RDU68343.1"/>
    <property type="molecule type" value="Genomic_DNA"/>
</dbReference>
<accession>A0A3D8ITJ6</accession>
<sequence length="432" mass="48812">MKKHILTLVTLGVFGNFGLYADTLQHLDVDLGHHHHHHGSDPVEFHANVGIFGKSSAFASARDNARRDSYSMLYSHILMKAQAFETLDFGLGITAFAPFSMDTNFAGIPFEYIGSKFVTNNAYVAFEKKFENIDFGIKAGRFEDEFDWVGHSLQGAYGYIQNPYAKLYGLWVDEQAHITREFSTDFNFYQQMYDNKNLFVGGLNLTLPFVEFAPFVYHMQDFFDVFGGKIILSFGRINSWHTSTLVHYAYLNSAFSGAMHQDHDHEHDDGHGHITGERGDTFLAWLEQTIAYKNFLEFGAGYQKIGNDVFELANMGSLSRFEAHNHSHNSFGVIQPGGMHSGSQTTNMYDLHTDTIYGFIDIGFSKGAIEILGRDSRSTHRTQSAYSLGVRYSATLDLELGLIGVYMLENKKEEQTGTINRSFGKAYIQYSF</sequence>
<evidence type="ECO:0000313" key="1">
    <source>
        <dbReference type="EMBL" id="RDU68343.1"/>
    </source>
</evidence>
<gene>
    <name evidence="1" type="ORF">CQA54_00580</name>
</gene>
<dbReference type="Proteomes" id="UP000256514">
    <property type="component" value="Unassembled WGS sequence"/>
</dbReference>
<proteinExistence type="predicted"/>
<keyword evidence="2" id="KW-1185">Reference proteome</keyword>